<dbReference type="EMBL" id="VOSL01000013">
    <property type="protein sequence ID" value="TXD42841.1"/>
    <property type="molecule type" value="Genomic_DNA"/>
</dbReference>
<proteinExistence type="predicted"/>
<protein>
    <submittedName>
        <fullName evidence="2">Uncharacterized protein</fullName>
    </submittedName>
</protein>
<dbReference type="AlphaFoldDB" id="A0A5C6XN69"/>
<comment type="caution">
    <text evidence="2">The sequence shown here is derived from an EMBL/GenBank/DDBJ whole genome shotgun (WGS) entry which is preliminary data.</text>
</comment>
<feature type="compositionally biased region" description="Polar residues" evidence="1">
    <location>
        <begin position="7"/>
        <end position="18"/>
    </location>
</feature>
<name>A0A5C6XN69_9DELT</name>
<dbReference type="RefSeq" id="WP_146972532.1">
    <property type="nucleotide sequence ID" value="NZ_VOSL01000013.1"/>
</dbReference>
<dbReference type="Proteomes" id="UP000321046">
    <property type="component" value="Unassembled WGS sequence"/>
</dbReference>
<evidence type="ECO:0000313" key="3">
    <source>
        <dbReference type="Proteomes" id="UP000321046"/>
    </source>
</evidence>
<sequence>MIAAPTHAQTTPESTAPLTENLPDNVRLVGPSHERFGLRVGLYGQTLFGAEDTHLFRYADMGFRYKAGEYHIDVRVPGLMVLPDLLAMLTREQFTGQFSTPWLESINAENPDIFQAWEILHARMGYRFKVQPSSRDERTPLPVDIAIGLYGGVEMLLFEVRTDVNQERMRELGYDDPLLVVGGFFVSAGRSTERVQYDVALALGTAVRGEEVNPDRQVLTAALDLDLLIEVGYGAGVYLRPRLHAYLTDLDPALNISAAFSTGLNISF</sequence>
<dbReference type="OrthoDB" id="5496724at2"/>
<accession>A0A5C6XN69</accession>
<reference evidence="2 3" key="1">
    <citation type="submission" date="2019-08" db="EMBL/GenBank/DDBJ databases">
        <title>Bradymonadales sp. TMQ2.</title>
        <authorList>
            <person name="Liang Q."/>
        </authorList>
    </citation>
    <scope>NUCLEOTIDE SEQUENCE [LARGE SCALE GENOMIC DNA]</scope>
    <source>
        <strain evidence="2 3">TMQ2</strain>
    </source>
</reference>
<feature type="region of interest" description="Disordered" evidence="1">
    <location>
        <begin position="1"/>
        <end position="24"/>
    </location>
</feature>
<evidence type="ECO:0000256" key="1">
    <source>
        <dbReference type="SAM" id="MobiDB-lite"/>
    </source>
</evidence>
<gene>
    <name evidence="2" type="ORF">FRC96_02875</name>
</gene>
<evidence type="ECO:0000313" key="2">
    <source>
        <dbReference type="EMBL" id="TXD42841.1"/>
    </source>
</evidence>
<organism evidence="2 3">
    <name type="scientific">Lujinxingia vulgaris</name>
    <dbReference type="NCBI Taxonomy" id="2600176"/>
    <lineage>
        <taxon>Bacteria</taxon>
        <taxon>Deltaproteobacteria</taxon>
        <taxon>Bradymonadales</taxon>
        <taxon>Lujinxingiaceae</taxon>
        <taxon>Lujinxingia</taxon>
    </lineage>
</organism>